<proteinExistence type="predicted"/>
<dbReference type="KEGG" id="pfer:IRI77_27745"/>
<reference evidence="1 2" key="1">
    <citation type="submission" date="2020-10" db="EMBL/GenBank/DDBJ databases">
        <title>Complete genome sequence of Paludibaculum fermentans P105T, a facultatively anaerobic acidobacterium capable of dissimilatory Fe(III) reduction.</title>
        <authorList>
            <person name="Dedysh S.N."/>
            <person name="Beletsky A.V."/>
            <person name="Kulichevskaya I.S."/>
            <person name="Mardanov A.V."/>
            <person name="Ravin N.V."/>
        </authorList>
    </citation>
    <scope>NUCLEOTIDE SEQUENCE [LARGE SCALE GENOMIC DNA]</scope>
    <source>
        <strain evidence="1 2">P105</strain>
    </source>
</reference>
<dbReference type="AlphaFoldDB" id="A0A7S7NMW2"/>
<dbReference type="RefSeq" id="WP_194448231.1">
    <property type="nucleotide sequence ID" value="NZ_CP063849.1"/>
</dbReference>
<sequence>MIAHRLVLSLALIPFGITAVHGQDAGAAFNRAPAGVEESLRDRVKQFYALHLEGKFRQAEVFVCADSKDTFYDSDKRRWQSADILKINFEKDFKSATVVVTLGSEMRTRVGTIPAAFPMATSWKQEGDSWCYHVLPPNKAVVASPWGAMQQKGPEKGDSAAEAPVRPDPSNLINAFKLSKREFLLKGYEDSTDTVEIYNGMPGQVRLDVQAAQMGGLKWELSKKVLESGEHGTLKLTYAPPDKSPKSFYNINLLVEPLGAVIALRVVFDIPEDVKKQLPFIQK</sequence>
<evidence type="ECO:0000313" key="2">
    <source>
        <dbReference type="Proteomes" id="UP000593892"/>
    </source>
</evidence>
<dbReference type="Proteomes" id="UP000593892">
    <property type="component" value="Chromosome"/>
</dbReference>
<evidence type="ECO:0000313" key="1">
    <source>
        <dbReference type="EMBL" id="QOY86562.1"/>
    </source>
</evidence>
<protein>
    <submittedName>
        <fullName evidence="1">Uncharacterized protein</fullName>
    </submittedName>
</protein>
<keyword evidence="2" id="KW-1185">Reference proteome</keyword>
<accession>A0A7S7NMW2</accession>
<gene>
    <name evidence="1" type="ORF">IRI77_27745</name>
</gene>
<organism evidence="1 2">
    <name type="scientific">Paludibaculum fermentans</name>
    <dbReference type="NCBI Taxonomy" id="1473598"/>
    <lineage>
        <taxon>Bacteria</taxon>
        <taxon>Pseudomonadati</taxon>
        <taxon>Acidobacteriota</taxon>
        <taxon>Terriglobia</taxon>
        <taxon>Bryobacterales</taxon>
        <taxon>Bryobacteraceae</taxon>
        <taxon>Paludibaculum</taxon>
    </lineage>
</organism>
<dbReference type="EMBL" id="CP063849">
    <property type="protein sequence ID" value="QOY86562.1"/>
    <property type="molecule type" value="Genomic_DNA"/>
</dbReference>
<name>A0A7S7NMW2_PALFE</name>